<dbReference type="Pfam" id="PF00271">
    <property type="entry name" value="Helicase_C"/>
    <property type="match status" value="1"/>
</dbReference>
<comment type="catalytic activity">
    <reaction evidence="10">
        <text>ATP + H2O = ADP + phosphate + H(+)</text>
        <dbReference type="Rhea" id="RHEA:13065"/>
        <dbReference type="ChEBI" id="CHEBI:15377"/>
        <dbReference type="ChEBI" id="CHEBI:15378"/>
        <dbReference type="ChEBI" id="CHEBI:30616"/>
        <dbReference type="ChEBI" id="CHEBI:43474"/>
        <dbReference type="ChEBI" id="CHEBI:456216"/>
        <dbReference type="EC" id="5.6.2.4"/>
    </reaction>
</comment>
<keyword evidence="5" id="KW-0067">ATP-binding</keyword>
<dbReference type="AlphaFoldDB" id="A0A4V6RHB2"/>
<dbReference type="InterPro" id="IPR001650">
    <property type="entry name" value="Helicase_C-like"/>
</dbReference>
<protein>
    <recommendedName>
        <fullName evidence="9">DNA 3'-5' helicase</fullName>
        <ecNumber evidence="9">5.6.2.4</ecNumber>
    </recommendedName>
</protein>
<organism evidence="14 15">
    <name type="scientific">Ascodesmis nigricans</name>
    <dbReference type="NCBI Taxonomy" id="341454"/>
    <lineage>
        <taxon>Eukaryota</taxon>
        <taxon>Fungi</taxon>
        <taxon>Dikarya</taxon>
        <taxon>Ascomycota</taxon>
        <taxon>Pezizomycotina</taxon>
        <taxon>Pezizomycetes</taxon>
        <taxon>Pezizales</taxon>
        <taxon>Ascodesmidaceae</taxon>
        <taxon>Ascodesmis</taxon>
    </lineage>
</organism>
<feature type="domain" description="Helicase C-terminal" evidence="13">
    <location>
        <begin position="253"/>
        <end position="445"/>
    </location>
</feature>
<keyword evidence="2" id="KW-0547">Nucleotide-binding</keyword>
<dbReference type="SMART" id="SM00973">
    <property type="entry name" value="Sec63"/>
    <property type="match status" value="1"/>
</dbReference>
<evidence type="ECO:0000256" key="8">
    <source>
        <dbReference type="ARBA" id="ARBA00034617"/>
    </source>
</evidence>
<evidence type="ECO:0000259" key="12">
    <source>
        <dbReference type="PROSITE" id="PS51192"/>
    </source>
</evidence>
<dbReference type="Proteomes" id="UP000298138">
    <property type="component" value="Unassembled WGS sequence"/>
</dbReference>
<dbReference type="InterPro" id="IPR057842">
    <property type="entry name" value="WH_MER3"/>
</dbReference>
<dbReference type="CDD" id="cd18795">
    <property type="entry name" value="SF2_C_Ski2"/>
    <property type="match status" value="1"/>
</dbReference>
<dbReference type="PANTHER" id="PTHR47835">
    <property type="entry name" value="HFM1, ATP DEPENDENT DNA HELICASE HOMOLOG"/>
    <property type="match status" value="1"/>
</dbReference>
<comment type="similarity">
    <text evidence="1">Belongs to the helicase family. SKI2 subfamily.</text>
</comment>
<dbReference type="Pfam" id="PF00270">
    <property type="entry name" value="DEAD"/>
    <property type="match status" value="1"/>
</dbReference>
<dbReference type="Gene3D" id="3.40.50.300">
    <property type="entry name" value="P-loop containing nucleotide triphosphate hydrolases"/>
    <property type="match status" value="2"/>
</dbReference>
<dbReference type="InParanoid" id="A0A4V6RHB2"/>
<keyword evidence="15" id="KW-1185">Reference proteome</keyword>
<dbReference type="Gene3D" id="1.10.10.10">
    <property type="entry name" value="Winged helix-like DNA-binding domain superfamily/Winged helix DNA-binding domain"/>
    <property type="match status" value="1"/>
</dbReference>
<evidence type="ECO:0000256" key="9">
    <source>
        <dbReference type="ARBA" id="ARBA00034808"/>
    </source>
</evidence>
<dbReference type="PROSITE" id="PS51192">
    <property type="entry name" value="HELICASE_ATP_BIND_1"/>
    <property type="match status" value="1"/>
</dbReference>
<dbReference type="FunFam" id="1.10.3380.10:FF:000012">
    <property type="entry name" value="DEAD/DEAH box DNA helicase"/>
    <property type="match status" value="1"/>
</dbReference>
<dbReference type="Gene3D" id="1.10.3380.10">
    <property type="entry name" value="Sec63 N-terminal domain-like domain"/>
    <property type="match status" value="1"/>
</dbReference>
<sequence>MWNGAGNPVVRGIELVPVDMLPDQFRAIFPYPLFNAVQSRCFDAAYNTLDNLVVSAPTGSGKTVILELAICGLLKSVNQGTYKVIYLAPTKALCSERRKDWEKKFRSLGLVCTELTGDTDQAQMASVRRGDLIVTTPEKWDSMTRRWEDHRKLLDLVRLFLIDEVHILKESRGATLEVVVSRMRSIGSDVRFVALSATIPNAGDIAAWLGRRGDISELPAQLEEFGPEFRPVKLEKHVYGYQSYANDFAFDKTLDQKLPGVLQKHAAGKPVMIFCMTRNICVSTAKLIADNWTKTPARERSWFAPKTELAFRDKELQAAAACGVAYHHAGLEVNDRMLIEKEYLEGGLMVICCTSTLAVGVNLPAHLVVIKNTVCWTDGGTKEYADLEIMQMLGRAGRPQFDDTGVAVIMTRKEKVEKFEKMESGMEILESCLHKNLIEHLNAEIGMKMITDSWSAQQWLKSTFLNIRLKKNPAYYKLEGTSKVLKSEKRLEDICEKDITLLTNEGLVERMETQLKCTMYGECMARYYMRFGTMVKIMKMKLAPRIPEILTTLTEAEEFTELRFRSGEKGLYKDLNKGNDIKYPLKEELVTPAHKIYILLQFEMGSQDYPLEQQYQKLKASMAQDKTIVFRHVHRIIHCIVDCLIHKEDGIGVNNALELARSLKARVWEGSVHELRQLEGLGPVAVRRLVLVGVRSLKMLEMMPAHQIEATLSRNPPMGTNLLKKVKCIPRFTAALEIVGKLEYTATSVIVKLKAKIGYLNEAPPTRFRDSVIYGTFVVLRSDGHLVSFNKLPVHQLEGGKEIKFSATLTEHGQALSCFLSCEQIGGLDAVDMKGLSWLTSRSGHDGRRGMFPQDQPEFQVPGAERGEDGTAAGAENTFTAFSEAGDAKE</sequence>
<evidence type="ECO:0000256" key="5">
    <source>
        <dbReference type="ARBA" id="ARBA00022840"/>
    </source>
</evidence>
<dbReference type="EMBL" id="ML220155">
    <property type="protein sequence ID" value="TGZ77334.1"/>
    <property type="molecule type" value="Genomic_DNA"/>
</dbReference>
<evidence type="ECO:0000256" key="2">
    <source>
        <dbReference type="ARBA" id="ARBA00022741"/>
    </source>
</evidence>
<dbReference type="SUPFAM" id="SSF158702">
    <property type="entry name" value="Sec63 N-terminal domain-like"/>
    <property type="match status" value="1"/>
</dbReference>
<dbReference type="FunCoup" id="A0A4V6RHB2">
    <property type="interactions" value="388"/>
</dbReference>
<dbReference type="GO" id="GO:0007131">
    <property type="term" value="P:reciprocal meiotic recombination"/>
    <property type="evidence" value="ECO:0007669"/>
    <property type="project" value="UniProtKB-ARBA"/>
</dbReference>
<dbReference type="EC" id="5.6.2.4" evidence="9"/>
<dbReference type="PANTHER" id="PTHR47835:SF3">
    <property type="entry name" value="HELICASE FOR MEIOSIS 1"/>
    <property type="match status" value="1"/>
</dbReference>
<name>A0A4V6RHB2_9PEZI</name>
<feature type="domain" description="Helicase ATP-binding" evidence="12">
    <location>
        <begin position="43"/>
        <end position="217"/>
    </location>
</feature>
<dbReference type="FunFam" id="3.40.50.300:FF:001076">
    <property type="entry name" value="ATP-dependent DNA helicase MER3"/>
    <property type="match status" value="1"/>
</dbReference>
<dbReference type="GO" id="GO:0003676">
    <property type="term" value="F:nucleic acid binding"/>
    <property type="evidence" value="ECO:0007669"/>
    <property type="project" value="InterPro"/>
</dbReference>
<comment type="catalytic activity">
    <reaction evidence="8">
        <text>Couples ATP hydrolysis with the unwinding of duplex DNA by translocating in the 3'-5' direction.</text>
        <dbReference type="EC" id="5.6.2.4"/>
    </reaction>
</comment>
<reference evidence="14 15" key="1">
    <citation type="submission" date="2019-04" db="EMBL/GenBank/DDBJ databases">
        <title>Comparative genomics and transcriptomics to analyze fruiting body development in filamentous ascomycetes.</title>
        <authorList>
            <consortium name="DOE Joint Genome Institute"/>
            <person name="Lutkenhaus R."/>
            <person name="Traeger S."/>
            <person name="Breuer J."/>
            <person name="Kuo A."/>
            <person name="Lipzen A."/>
            <person name="Pangilinan J."/>
            <person name="Dilworth D."/>
            <person name="Sandor L."/>
            <person name="Poggeler S."/>
            <person name="Barry K."/>
            <person name="Grigoriev I.V."/>
            <person name="Nowrousian M."/>
        </authorList>
    </citation>
    <scope>NUCLEOTIDE SEQUENCE [LARGE SCALE GENOMIC DNA]</scope>
    <source>
        <strain evidence="14 15">CBS 389.68</strain>
    </source>
</reference>
<dbReference type="GO" id="GO:0016787">
    <property type="term" value="F:hydrolase activity"/>
    <property type="evidence" value="ECO:0007669"/>
    <property type="project" value="UniProtKB-KW"/>
</dbReference>
<evidence type="ECO:0000313" key="14">
    <source>
        <dbReference type="EMBL" id="TGZ77334.1"/>
    </source>
</evidence>
<accession>A0A4V6RHB2</accession>
<feature type="region of interest" description="Disordered" evidence="11">
    <location>
        <begin position="845"/>
        <end position="871"/>
    </location>
</feature>
<evidence type="ECO:0000256" key="7">
    <source>
        <dbReference type="ARBA" id="ARBA00023254"/>
    </source>
</evidence>
<dbReference type="STRING" id="341454.A0A4V6RHB2"/>
<dbReference type="GO" id="GO:0005524">
    <property type="term" value="F:ATP binding"/>
    <property type="evidence" value="ECO:0007669"/>
    <property type="project" value="UniProtKB-KW"/>
</dbReference>
<evidence type="ECO:0000313" key="15">
    <source>
        <dbReference type="Proteomes" id="UP000298138"/>
    </source>
</evidence>
<dbReference type="SUPFAM" id="SSF52540">
    <property type="entry name" value="P-loop containing nucleoside triphosphate hydrolases"/>
    <property type="match status" value="1"/>
</dbReference>
<keyword evidence="7" id="KW-0469">Meiosis</keyword>
<dbReference type="InterPro" id="IPR036388">
    <property type="entry name" value="WH-like_DNA-bd_sf"/>
</dbReference>
<dbReference type="InterPro" id="IPR027417">
    <property type="entry name" value="P-loop_NTPase"/>
</dbReference>
<dbReference type="InterPro" id="IPR036390">
    <property type="entry name" value="WH_DNA-bd_sf"/>
</dbReference>
<proteinExistence type="inferred from homology"/>
<dbReference type="Pfam" id="PF02889">
    <property type="entry name" value="Sec63"/>
    <property type="match status" value="1"/>
</dbReference>
<evidence type="ECO:0000256" key="3">
    <source>
        <dbReference type="ARBA" id="ARBA00022801"/>
    </source>
</evidence>
<dbReference type="PROSITE" id="PS51194">
    <property type="entry name" value="HELICASE_CTER"/>
    <property type="match status" value="1"/>
</dbReference>
<dbReference type="Pfam" id="PF23445">
    <property type="entry name" value="WHD_SNRNP200"/>
    <property type="match status" value="1"/>
</dbReference>
<dbReference type="GO" id="GO:0043138">
    <property type="term" value="F:3'-5' DNA helicase activity"/>
    <property type="evidence" value="ECO:0007669"/>
    <property type="project" value="UniProtKB-EC"/>
</dbReference>
<dbReference type="OrthoDB" id="5575at2759"/>
<dbReference type="SMART" id="SM00490">
    <property type="entry name" value="HELICc"/>
    <property type="match status" value="1"/>
</dbReference>
<keyword evidence="6" id="KW-0413">Isomerase</keyword>
<dbReference type="SUPFAM" id="SSF46785">
    <property type="entry name" value="Winged helix' DNA-binding domain"/>
    <property type="match status" value="1"/>
</dbReference>
<keyword evidence="4 14" id="KW-0347">Helicase</keyword>
<dbReference type="InterPro" id="IPR014001">
    <property type="entry name" value="Helicase_ATP-bd"/>
</dbReference>
<keyword evidence="3" id="KW-0378">Hydrolase</keyword>
<dbReference type="SMART" id="SM00487">
    <property type="entry name" value="DEXDc"/>
    <property type="match status" value="1"/>
</dbReference>
<evidence type="ECO:0000256" key="6">
    <source>
        <dbReference type="ARBA" id="ARBA00023235"/>
    </source>
</evidence>
<evidence type="ECO:0000256" key="10">
    <source>
        <dbReference type="ARBA" id="ARBA00048988"/>
    </source>
</evidence>
<evidence type="ECO:0000256" key="11">
    <source>
        <dbReference type="SAM" id="MobiDB-lite"/>
    </source>
</evidence>
<dbReference type="InterPro" id="IPR004179">
    <property type="entry name" value="Sec63-dom"/>
</dbReference>
<evidence type="ECO:0000259" key="13">
    <source>
        <dbReference type="PROSITE" id="PS51194"/>
    </source>
</evidence>
<dbReference type="FunFam" id="1.10.10.10:FF:000012">
    <property type="entry name" value="U5 small nuclear ribonucleoprotein helicase"/>
    <property type="match status" value="1"/>
</dbReference>
<evidence type="ECO:0000256" key="1">
    <source>
        <dbReference type="ARBA" id="ARBA00010140"/>
    </source>
</evidence>
<gene>
    <name evidence="14" type="ORF">EX30DRAFT_311429</name>
</gene>
<dbReference type="InterPro" id="IPR011545">
    <property type="entry name" value="DEAD/DEAH_box_helicase_dom"/>
</dbReference>
<evidence type="ECO:0000256" key="4">
    <source>
        <dbReference type="ARBA" id="ARBA00022806"/>
    </source>
</evidence>
<dbReference type="InterPro" id="IPR052247">
    <property type="entry name" value="Meiotic_Crossover_Helicase"/>
</dbReference>